<feature type="domain" description="DUF397" evidence="1">
    <location>
        <begin position="32"/>
        <end position="83"/>
    </location>
</feature>
<sequence length="86" mass="9456">MTDEDAVRRQGELIWVRSSYSDNEGGECVEVAWRKSSYSDSEGANCVEVADATSSVHVRDSKDPQGPQLTVPRSGWTQFLQYATAG</sequence>
<keyword evidence="3" id="KW-1185">Reference proteome</keyword>
<evidence type="ECO:0000313" key="2">
    <source>
        <dbReference type="EMBL" id="QPP06208.1"/>
    </source>
</evidence>
<evidence type="ECO:0000259" key="1">
    <source>
        <dbReference type="Pfam" id="PF04149"/>
    </source>
</evidence>
<dbReference type="KEGG" id="sbat:G4Z16_07150"/>
<accession>A0A7T1T4G0</accession>
<dbReference type="AlphaFoldDB" id="A0A7T1T4G0"/>
<dbReference type="RefSeq" id="WP_197349860.1">
    <property type="nucleotide sequence ID" value="NZ_CP048882.1"/>
</dbReference>
<proteinExistence type="predicted"/>
<name>A0A7T1T4G0_9ACTN</name>
<dbReference type="Pfam" id="PF04149">
    <property type="entry name" value="DUF397"/>
    <property type="match status" value="2"/>
</dbReference>
<gene>
    <name evidence="2" type="ORF">G4Z16_07150</name>
</gene>
<reference evidence="3" key="1">
    <citation type="submission" date="2020-02" db="EMBL/GenBank/DDBJ databases">
        <title>Streptomyces sp. ASO4wet.</title>
        <authorList>
            <person name="Risdian C."/>
            <person name="Landwehr W."/>
            <person name="Schupp P."/>
            <person name="Wink J."/>
        </authorList>
    </citation>
    <scope>NUCLEOTIDE SEQUENCE [LARGE SCALE GENOMIC DNA]</scope>
    <source>
        <strain evidence="3">ASO4wet</strain>
    </source>
</reference>
<organism evidence="2 3">
    <name type="scientific">Streptomyces bathyalis</name>
    <dbReference type="NCBI Taxonomy" id="2710756"/>
    <lineage>
        <taxon>Bacteria</taxon>
        <taxon>Bacillati</taxon>
        <taxon>Actinomycetota</taxon>
        <taxon>Actinomycetes</taxon>
        <taxon>Kitasatosporales</taxon>
        <taxon>Streptomycetaceae</taxon>
        <taxon>Streptomyces</taxon>
    </lineage>
</organism>
<evidence type="ECO:0000313" key="3">
    <source>
        <dbReference type="Proteomes" id="UP000595046"/>
    </source>
</evidence>
<dbReference type="EMBL" id="CP048882">
    <property type="protein sequence ID" value="QPP06208.1"/>
    <property type="molecule type" value="Genomic_DNA"/>
</dbReference>
<protein>
    <submittedName>
        <fullName evidence="2">DUF397 domain-containing protein</fullName>
    </submittedName>
</protein>
<dbReference type="InterPro" id="IPR007278">
    <property type="entry name" value="DUF397"/>
</dbReference>
<dbReference type="Proteomes" id="UP000595046">
    <property type="component" value="Chromosome"/>
</dbReference>
<feature type="domain" description="DUF397" evidence="1">
    <location>
        <begin position="15"/>
        <end position="31"/>
    </location>
</feature>